<evidence type="ECO:0000313" key="2">
    <source>
        <dbReference type="EMBL" id="EKX38864.1"/>
    </source>
</evidence>
<dbReference type="Proteomes" id="UP000011087">
    <property type="component" value="Unassembled WGS sequence"/>
</dbReference>
<feature type="region of interest" description="Disordered" evidence="1">
    <location>
        <begin position="231"/>
        <end position="252"/>
    </location>
</feature>
<feature type="region of interest" description="Disordered" evidence="1">
    <location>
        <begin position="148"/>
        <end position="173"/>
    </location>
</feature>
<dbReference type="GeneID" id="17295690"/>
<keyword evidence="4" id="KW-1185">Reference proteome</keyword>
<dbReference type="EMBL" id="JH993044">
    <property type="protein sequence ID" value="EKX38864.1"/>
    <property type="molecule type" value="Genomic_DNA"/>
</dbReference>
<dbReference type="AlphaFoldDB" id="L1ISJ5"/>
<reference evidence="4" key="2">
    <citation type="submission" date="2012-11" db="EMBL/GenBank/DDBJ databases">
        <authorList>
            <person name="Kuo A."/>
            <person name="Curtis B.A."/>
            <person name="Tanifuji G."/>
            <person name="Burki F."/>
            <person name="Gruber A."/>
            <person name="Irimia M."/>
            <person name="Maruyama S."/>
            <person name="Arias M.C."/>
            <person name="Ball S.G."/>
            <person name="Gile G.H."/>
            <person name="Hirakawa Y."/>
            <person name="Hopkins J.F."/>
            <person name="Rensing S.A."/>
            <person name="Schmutz J."/>
            <person name="Symeonidi A."/>
            <person name="Elias M."/>
            <person name="Eveleigh R.J."/>
            <person name="Herman E.K."/>
            <person name="Klute M.J."/>
            <person name="Nakayama T."/>
            <person name="Obornik M."/>
            <person name="Reyes-Prieto A."/>
            <person name="Armbrust E.V."/>
            <person name="Aves S.J."/>
            <person name="Beiko R.G."/>
            <person name="Coutinho P."/>
            <person name="Dacks J.B."/>
            <person name="Durnford D.G."/>
            <person name="Fast N.M."/>
            <person name="Green B.R."/>
            <person name="Grisdale C."/>
            <person name="Hempe F."/>
            <person name="Henrissat B."/>
            <person name="Hoppner M.P."/>
            <person name="Ishida K.-I."/>
            <person name="Kim E."/>
            <person name="Koreny L."/>
            <person name="Kroth P.G."/>
            <person name="Liu Y."/>
            <person name="Malik S.-B."/>
            <person name="Maier U.G."/>
            <person name="McRose D."/>
            <person name="Mock T."/>
            <person name="Neilson J.A."/>
            <person name="Onodera N.T."/>
            <person name="Poole A.M."/>
            <person name="Pritham E.J."/>
            <person name="Richards T.A."/>
            <person name="Rocap G."/>
            <person name="Roy S.W."/>
            <person name="Sarai C."/>
            <person name="Schaack S."/>
            <person name="Shirato S."/>
            <person name="Slamovits C.H."/>
            <person name="Spencer D.F."/>
            <person name="Suzuki S."/>
            <person name="Worden A.Z."/>
            <person name="Zauner S."/>
            <person name="Barry K."/>
            <person name="Bell C."/>
            <person name="Bharti A.K."/>
            <person name="Crow J.A."/>
            <person name="Grimwood J."/>
            <person name="Kramer R."/>
            <person name="Lindquist E."/>
            <person name="Lucas S."/>
            <person name="Salamov A."/>
            <person name="McFadden G.I."/>
            <person name="Lane C.E."/>
            <person name="Keeling P.J."/>
            <person name="Gray M.W."/>
            <person name="Grigoriev I.V."/>
            <person name="Archibald J.M."/>
        </authorList>
    </citation>
    <scope>NUCLEOTIDE SEQUENCE</scope>
    <source>
        <strain evidence="4">CCMP2712</strain>
    </source>
</reference>
<reference evidence="3" key="3">
    <citation type="submission" date="2015-06" db="UniProtKB">
        <authorList>
            <consortium name="EnsemblProtists"/>
        </authorList>
    </citation>
    <scope>IDENTIFICATION</scope>
</reference>
<dbReference type="PaxDb" id="55529-EKX38864"/>
<evidence type="ECO:0000256" key="1">
    <source>
        <dbReference type="SAM" id="MobiDB-lite"/>
    </source>
</evidence>
<gene>
    <name evidence="2" type="ORF">GUITHDRAFT_114970</name>
</gene>
<evidence type="ECO:0000313" key="4">
    <source>
        <dbReference type="Proteomes" id="UP000011087"/>
    </source>
</evidence>
<feature type="region of interest" description="Disordered" evidence="1">
    <location>
        <begin position="355"/>
        <end position="381"/>
    </location>
</feature>
<dbReference type="RefSeq" id="XP_005825844.1">
    <property type="nucleotide sequence ID" value="XM_005825787.1"/>
</dbReference>
<dbReference type="HOGENOM" id="CLU_726574_0_0_1"/>
<feature type="compositionally biased region" description="Polar residues" evidence="1">
    <location>
        <begin position="359"/>
        <end position="381"/>
    </location>
</feature>
<sequence>MPPASYVLKPAQVKPYVRYLACKAFLEVSAEGIRKNAELAVRMQQVYPRHARLFVEEHAREIQDIVIPTLPQLLYNPGKNQPWAGTSLIEFFHETRSEINNVYNPEFLAEKGNREEFPSGRTLEDLRMATKARLWNKHQLELVEKNRQLQGEPAQDAVRTPDGESASVRKGGRKRQMEVIPFDVNDPAHRHWTPISWIAWIHLGMGSETPHEKFSLQASGETVPAENVLTPDSVDRHSRSWSEQRRKRRLGDSEWGQLDQPLSRVLNDVCTVMSEVKDALVDMRLAREKERMARERDRRTRELRVLCELTKDTPEYAKHHAELVKHLLSPSTSSSDCLEDGRRLDFHSVGDELARRAGTSGSSSQCTGALSQRTPLGNLNM</sequence>
<organism evidence="2">
    <name type="scientific">Guillardia theta (strain CCMP2712)</name>
    <name type="common">Cryptophyte</name>
    <dbReference type="NCBI Taxonomy" id="905079"/>
    <lineage>
        <taxon>Eukaryota</taxon>
        <taxon>Cryptophyceae</taxon>
        <taxon>Pyrenomonadales</taxon>
        <taxon>Geminigeraceae</taxon>
        <taxon>Guillardia</taxon>
    </lineage>
</organism>
<feature type="compositionally biased region" description="Basic and acidic residues" evidence="1">
    <location>
        <begin position="233"/>
        <end position="244"/>
    </location>
</feature>
<accession>L1ISJ5</accession>
<protein>
    <submittedName>
        <fullName evidence="2 3">Uncharacterized protein</fullName>
    </submittedName>
</protein>
<evidence type="ECO:0000313" key="3">
    <source>
        <dbReference type="EnsemblProtists" id="EKX38864"/>
    </source>
</evidence>
<name>L1ISJ5_GUITC</name>
<dbReference type="EnsemblProtists" id="EKX38864">
    <property type="protein sequence ID" value="EKX38864"/>
    <property type="gene ID" value="GUITHDRAFT_114970"/>
</dbReference>
<dbReference type="KEGG" id="gtt:GUITHDRAFT_114970"/>
<reference evidence="2 4" key="1">
    <citation type="journal article" date="2012" name="Nature">
        <title>Algal genomes reveal evolutionary mosaicism and the fate of nucleomorphs.</title>
        <authorList>
            <consortium name="DOE Joint Genome Institute"/>
            <person name="Curtis B.A."/>
            <person name="Tanifuji G."/>
            <person name="Burki F."/>
            <person name="Gruber A."/>
            <person name="Irimia M."/>
            <person name="Maruyama S."/>
            <person name="Arias M.C."/>
            <person name="Ball S.G."/>
            <person name="Gile G.H."/>
            <person name="Hirakawa Y."/>
            <person name="Hopkins J.F."/>
            <person name="Kuo A."/>
            <person name="Rensing S.A."/>
            <person name="Schmutz J."/>
            <person name="Symeonidi A."/>
            <person name="Elias M."/>
            <person name="Eveleigh R.J."/>
            <person name="Herman E.K."/>
            <person name="Klute M.J."/>
            <person name="Nakayama T."/>
            <person name="Obornik M."/>
            <person name="Reyes-Prieto A."/>
            <person name="Armbrust E.V."/>
            <person name="Aves S.J."/>
            <person name="Beiko R.G."/>
            <person name="Coutinho P."/>
            <person name="Dacks J.B."/>
            <person name="Durnford D.G."/>
            <person name="Fast N.M."/>
            <person name="Green B.R."/>
            <person name="Grisdale C.J."/>
            <person name="Hempel F."/>
            <person name="Henrissat B."/>
            <person name="Hoppner M.P."/>
            <person name="Ishida K."/>
            <person name="Kim E."/>
            <person name="Koreny L."/>
            <person name="Kroth P.G."/>
            <person name="Liu Y."/>
            <person name="Malik S.B."/>
            <person name="Maier U.G."/>
            <person name="McRose D."/>
            <person name="Mock T."/>
            <person name="Neilson J.A."/>
            <person name="Onodera N.T."/>
            <person name="Poole A.M."/>
            <person name="Pritham E.J."/>
            <person name="Richards T.A."/>
            <person name="Rocap G."/>
            <person name="Roy S.W."/>
            <person name="Sarai C."/>
            <person name="Schaack S."/>
            <person name="Shirato S."/>
            <person name="Slamovits C.H."/>
            <person name="Spencer D.F."/>
            <person name="Suzuki S."/>
            <person name="Worden A.Z."/>
            <person name="Zauner S."/>
            <person name="Barry K."/>
            <person name="Bell C."/>
            <person name="Bharti A.K."/>
            <person name="Crow J.A."/>
            <person name="Grimwood J."/>
            <person name="Kramer R."/>
            <person name="Lindquist E."/>
            <person name="Lucas S."/>
            <person name="Salamov A."/>
            <person name="McFadden G.I."/>
            <person name="Lane C.E."/>
            <person name="Keeling P.J."/>
            <person name="Gray M.W."/>
            <person name="Grigoriev I.V."/>
            <person name="Archibald J.M."/>
        </authorList>
    </citation>
    <scope>NUCLEOTIDE SEQUENCE</scope>
    <source>
        <strain evidence="2 4">CCMP2712</strain>
    </source>
</reference>
<proteinExistence type="predicted"/>